<dbReference type="AlphaFoldDB" id="A0A430QY14"/>
<gene>
    <name evidence="3" type="ORF">CSW14_00085</name>
    <name evidence="2" type="ORF">CSW45_13825</name>
    <name evidence="1" type="ORF">CSW50_11290</name>
</gene>
<dbReference type="EMBL" id="PELR01000398">
    <property type="protein sequence ID" value="RTH00320.1"/>
    <property type="molecule type" value="Genomic_DNA"/>
</dbReference>
<sequence>MRAVSLVPSGTLMLRALGVEPVGVSHSCPNPHGVPVVTEGLIPKGLPQGEIDRRVREAYQRGLPLYRIRGEILASLEPELLVTQGVCEVCAVTPGEVAGALPLLAQRPKVVELTGVRLGDLFADLRHLAREAGVEERGRRLEEELRNQLACLPPPPKVRPRVVFLEWLDPPYLGGHWVPEMVALAGGEYLGPAPGEASRRVPPETLPEAEVVLLSFCGYSLEEAEQAVTSYLDAGGPLASYLEERRTYILDAAPFQALTHRVVEGIHLLAGILRGEAAPGDLVKPL</sequence>
<dbReference type="RefSeq" id="WP_019550456.1">
    <property type="nucleotide sequence ID" value="NZ_DAHVNI010000032.1"/>
</dbReference>
<accession>A0A430QY14</accession>
<evidence type="ECO:0000313" key="2">
    <source>
        <dbReference type="EMBL" id="RTH00320.1"/>
    </source>
</evidence>
<evidence type="ECO:0000313" key="3">
    <source>
        <dbReference type="EMBL" id="RTI62001.1"/>
    </source>
</evidence>
<dbReference type="Proteomes" id="UP000287467">
    <property type="component" value="Unassembled WGS sequence"/>
</dbReference>
<name>A0A430QY14_THESC</name>
<dbReference type="Proteomes" id="UP000286910">
    <property type="component" value="Unassembled WGS sequence"/>
</dbReference>
<dbReference type="PANTHER" id="PTHR42860">
    <property type="entry name" value="VITAMIN B12-BINDING PROTEIN"/>
    <property type="match status" value="1"/>
</dbReference>
<evidence type="ECO:0000313" key="4">
    <source>
        <dbReference type="Proteomes" id="UP000286910"/>
    </source>
</evidence>
<organism evidence="1 6">
    <name type="scientific">Thermus scotoductus</name>
    <dbReference type="NCBI Taxonomy" id="37636"/>
    <lineage>
        <taxon>Bacteria</taxon>
        <taxon>Thermotogati</taxon>
        <taxon>Deinococcota</taxon>
        <taxon>Deinococci</taxon>
        <taxon>Thermales</taxon>
        <taxon>Thermaceae</taxon>
        <taxon>Thermus</taxon>
    </lineage>
</organism>
<dbReference type="Gene3D" id="3.40.50.1980">
    <property type="entry name" value="Nitrogenase molybdenum iron protein domain"/>
    <property type="match status" value="2"/>
</dbReference>
<comment type="caution">
    <text evidence="1">The sequence shown here is derived from an EMBL/GenBank/DDBJ whole genome shotgun (WGS) entry which is preliminary data.</text>
</comment>
<evidence type="ECO:0000313" key="5">
    <source>
        <dbReference type="Proteomes" id="UP000287467"/>
    </source>
</evidence>
<dbReference type="InterPro" id="IPR051030">
    <property type="entry name" value="Vitamin_B12-ABC_binding"/>
</dbReference>
<evidence type="ECO:0000313" key="1">
    <source>
        <dbReference type="EMBL" id="RTH00025.1"/>
    </source>
</evidence>
<proteinExistence type="predicted"/>
<dbReference type="SUPFAM" id="SSF53807">
    <property type="entry name" value="Helical backbone' metal receptor"/>
    <property type="match status" value="1"/>
</dbReference>
<dbReference type="PANTHER" id="PTHR42860:SF1">
    <property type="entry name" value="VITAMIN B12-BINDING PROTEIN"/>
    <property type="match status" value="1"/>
</dbReference>
<dbReference type="Proteomes" id="UP000288082">
    <property type="component" value="Unassembled WGS sequence"/>
</dbReference>
<evidence type="ECO:0000313" key="6">
    <source>
        <dbReference type="Proteomes" id="UP000288082"/>
    </source>
</evidence>
<dbReference type="EMBL" id="PEMW01000002">
    <property type="protein sequence ID" value="RTI62001.1"/>
    <property type="molecule type" value="Genomic_DNA"/>
</dbReference>
<protein>
    <submittedName>
        <fullName evidence="1">ABC transporter substrate-binding protein</fullName>
    </submittedName>
</protein>
<dbReference type="GeneID" id="93866371"/>
<dbReference type="EMBL" id="PELM01000448">
    <property type="protein sequence ID" value="RTH00025.1"/>
    <property type="molecule type" value="Genomic_DNA"/>
</dbReference>
<reference evidence="4 5" key="1">
    <citation type="journal article" date="2019" name="Extremophiles">
        <title>Biogeography of thermophiles and predominance of Thermus scotoductus in domestic water heaters.</title>
        <authorList>
            <person name="Wilpiszeski R.L."/>
            <person name="Zhang Z."/>
            <person name="House C.H."/>
        </authorList>
    </citation>
    <scope>NUCLEOTIDE SEQUENCE [LARGE SCALE GENOMIC DNA]</scope>
    <source>
        <strain evidence="3 5">1_S1</strain>
        <strain evidence="2 4">32_S32</strain>
        <strain evidence="1 6">38_S38</strain>
    </source>
</reference>